<accession>A0ABW5SAY4</accession>
<dbReference type="Proteomes" id="UP001597357">
    <property type="component" value="Unassembled WGS sequence"/>
</dbReference>
<evidence type="ECO:0000259" key="5">
    <source>
        <dbReference type="SMART" id="SM00646"/>
    </source>
</evidence>
<dbReference type="EMBL" id="JBHULZ010000009">
    <property type="protein sequence ID" value="MFD2696837.1"/>
    <property type="molecule type" value="Genomic_DNA"/>
</dbReference>
<dbReference type="PANTHER" id="PTHR30404:SF0">
    <property type="entry name" value="N-ACETYLMURAMOYL-L-ALANINE AMIDASE AMIC"/>
    <property type="match status" value="1"/>
</dbReference>
<dbReference type="SUPFAM" id="SSF53187">
    <property type="entry name" value="Zn-dependent exopeptidases"/>
    <property type="match status" value="1"/>
</dbReference>
<feature type="signal peptide" evidence="4">
    <location>
        <begin position="1"/>
        <end position="18"/>
    </location>
</feature>
<evidence type="ECO:0000313" key="7">
    <source>
        <dbReference type="Proteomes" id="UP001597357"/>
    </source>
</evidence>
<evidence type="ECO:0000256" key="1">
    <source>
        <dbReference type="ARBA" id="ARBA00001561"/>
    </source>
</evidence>
<feature type="domain" description="MurNAc-LAA" evidence="5">
    <location>
        <begin position="85"/>
        <end position="194"/>
    </location>
</feature>
<comment type="caution">
    <text evidence="6">The sequence shown here is derived from an EMBL/GenBank/DDBJ whole genome shotgun (WGS) entry which is preliminary data.</text>
</comment>
<dbReference type="Pfam" id="PF01520">
    <property type="entry name" value="Amidase_3"/>
    <property type="match status" value="1"/>
</dbReference>
<feature type="chain" id="PRO_5045498208" description="N-acetylmuramoyl-L-alanine amidase" evidence="4">
    <location>
        <begin position="19"/>
        <end position="196"/>
    </location>
</feature>
<dbReference type="RefSeq" id="WP_379043616.1">
    <property type="nucleotide sequence ID" value="NZ_JBHULZ010000009.1"/>
</dbReference>
<keyword evidence="3" id="KW-0378">Hydrolase</keyword>
<comment type="catalytic activity">
    <reaction evidence="1">
        <text>Hydrolyzes the link between N-acetylmuramoyl residues and L-amino acid residues in certain cell-wall glycopeptides.</text>
        <dbReference type="EC" id="3.5.1.28"/>
    </reaction>
</comment>
<evidence type="ECO:0000256" key="4">
    <source>
        <dbReference type="SAM" id="SignalP"/>
    </source>
</evidence>
<keyword evidence="7" id="KW-1185">Reference proteome</keyword>
<gene>
    <name evidence="6" type="ORF">ACFSQ0_02435</name>
</gene>
<reference evidence="7" key="1">
    <citation type="journal article" date="2019" name="Int. J. Syst. Evol. Microbiol.">
        <title>The Global Catalogue of Microorganisms (GCM) 10K type strain sequencing project: providing services to taxonomists for standard genome sequencing and annotation.</title>
        <authorList>
            <consortium name="The Broad Institute Genomics Platform"/>
            <consortium name="The Broad Institute Genome Sequencing Center for Infectious Disease"/>
            <person name="Wu L."/>
            <person name="Ma J."/>
        </authorList>
    </citation>
    <scope>NUCLEOTIDE SEQUENCE [LARGE SCALE GENOMIC DNA]</scope>
    <source>
        <strain evidence="7">KCTC 42255</strain>
    </source>
</reference>
<protein>
    <recommendedName>
        <fullName evidence="2">N-acetylmuramoyl-L-alanine amidase</fullName>
        <ecNumber evidence="2">3.5.1.28</ecNumber>
    </recommendedName>
</protein>
<evidence type="ECO:0000313" key="6">
    <source>
        <dbReference type="EMBL" id="MFD2696837.1"/>
    </source>
</evidence>
<sequence>MRKLLQFIGIALLTFCMAFTGVDKKTVVIDVAHGGQDNGSTIEGFQEKEIALKVANKIKALNRNSAVEIILTRESDEFISLIDRAKHINKLQPDMVISLHVNQHTNTNKQGIEIYLSDENKERAKSADLASKLLYGFEDKKVAIKKAGFYLLKQVDYPIALVELGFLSNENDRQILTSEKGQDELATRILNAISEQ</sequence>
<organism evidence="6 7">
    <name type="scientific">Mesonia sediminis</name>
    <dbReference type="NCBI Taxonomy" id="1703946"/>
    <lineage>
        <taxon>Bacteria</taxon>
        <taxon>Pseudomonadati</taxon>
        <taxon>Bacteroidota</taxon>
        <taxon>Flavobacteriia</taxon>
        <taxon>Flavobacteriales</taxon>
        <taxon>Flavobacteriaceae</taxon>
        <taxon>Mesonia</taxon>
    </lineage>
</organism>
<proteinExistence type="predicted"/>
<dbReference type="EC" id="3.5.1.28" evidence="2"/>
<dbReference type="SMART" id="SM00646">
    <property type="entry name" value="Ami_3"/>
    <property type="match status" value="1"/>
</dbReference>
<keyword evidence="4" id="KW-0732">Signal</keyword>
<evidence type="ECO:0000256" key="2">
    <source>
        <dbReference type="ARBA" id="ARBA00011901"/>
    </source>
</evidence>
<dbReference type="PANTHER" id="PTHR30404">
    <property type="entry name" value="N-ACETYLMURAMOYL-L-ALANINE AMIDASE"/>
    <property type="match status" value="1"/>
</dbReference>
<evidence type="ECO:0000256" key="3">
    <source>
        <dbReference type="ARBA" id="ARBA00022801"/>
    </source>
</evidence>
<dbReference type="CDD" id="cd02696">
    <property type="entry name" value="MurNAc-LAA"/>
    <property type="match status" value="1"/>
</dbReference>
<dbReference type="InterPro" id="IPR050695">
    <property type="entry name" value="N-acetylmuramoyl_amidase_3"/>
</dbReference>
<name>A0ABW5SAY4_9FLAO</name>
<dbReference type="InterPro" id="IPR002508">
    <property type="entry name" value="MurNAc-LAA_cat"/>
</dbReference>
<dbReference type="Gene3D" id="3.40.630.40">
    <property type="entry name" value="Zn-dependent exopeptidases"/>
    <property type="match status" value="1"/>
</dbReference>